<evidence type="ECO:0000313" key="2">
    <source>
        <dbReference type="Proteomes" id="UP000829542"/>
    </source>
</evidence>
<dbReference type="RefSeq" id="WP_242153054.1">
    <property type="nucleotide sequence ID" value="NZ_CP093379.1"/>
</dbReference>
<proteinExistence type="predicted"/>
<dbReference type="EMBL" id="CP093379">
    <property type="protein sequence ID" value="UNM97476.1"/>
    <property type="molecule type" value="Genomic_DNA"/>
</dbReference>
<evidence type="ECO:0000313" key="1">
    <source>
        <dbReference type="EMBL" id="UNM97476.1"/>
    </source>
</evidence>
<gene>
    <name evidence="1" type="ORF">MMG00_06445</name>
</gene>
<accession>A0ABY3X6U7</accession>
<dbReference type="CDD" id="cd16441">
    <property type="entry name" value="beta_Kdo_transferase_KpsS"/>
    <property type="match status" value="1"/>
</dbReference>
<keyword evidence="2" id="KW-1185">Reference proteome</keyword>
<dbReference type="InterPro" id="IPR007833">
    <property type="entry name" value="Capsule_polysaccharide_synth"/>
</dbReference>
<protein>
    <submittedName>
        <fullName evidence="1">Capsular biosynthesis protein</fullName>
    </submittedName>
</protein>
<name>A0ABY3X6U7_9GAMM</name>
<dbReference type="Pfam" id="PF05159">
    <property type="entry name" value="Capsule_synth"/>
    <property type="match status" value="1"/>
</dbReference>
<dbReference type="Proteomes" id="UP000829542">
    <property type="component" value="Chromosome"/>
</dbReference>
<reference evidence="1 2" key="1">
    <citation type="submission" date="2022-03" db="EMBL/GenBank/DDBJ databases">
        <title>Ignatzschineria rhizosphaerae HR5S32.</title>
        <authorList>
            <person name="Sun J.Q."/>
            <person name="Feng J.Y."/>
        </authorList>
    </citation>
    <scope>NUCLEOTIDE SEQUENCE [LARGE SCALE GENOMIC DNA]</scope>
    <source>
        <strain evidence="1 2">HR5S32</strain>
    </source>
</reference>
<sequence length="412" mass="48381">MESFWDEFLKNSQRILLLQGPIGPFFTHLQDYLIDRHQKTVFKINFNGGDEFYAPLSSQVFNYTGDVGGFPEYLAQFVAIHKIDTIVCFGDGRIYHKLAKSFCLKNDGMTFWAFEEGYLRPHYITFEKWGVNYNSSLCREKERYEAELYCDLVRKAQRAKHEDILPLAANFFSRAKMAMRYYWQMARKKCTFPDYIHHRERRLRIYAGAWIKAAILKKYYQYKDRHIANKIRSNTFGKFFIFPLQVHNDNQIIRHGRGLSMSAYIRKVVHSFALYAPQDCKLVIKHHPMDRGFSNYQKLITRLATRKGVQDRIFYMHEISMPDLLRSAEGMVVVNSTSGISALIHHLPVKVIGNAHYDIPGLTSSLSLREFWQKAEAPSIANVNCYLSLLRYKTQLNGSFYYLDQLRVKEFK</sequence>
<organism evidence="1 2">
    <name type="scientific">Ignatzschineria rhizosphaerae</name>
    <dbReference type="NCBI Taxonomy" id="2923279"/>
    <lineage>
        <taxon>Bacteria</taxon>
        <taxon>Pseudomonadati</taxon>
        <taxon>Pseudomonadota</taxon>
        <taxon>Gammaproteobacteria</taxon>
        <taxon>Cardiobacteriales</taxon>
        <taxon>Ignatzschineriaceae</taxon>
        <taxon>Ignatzschineria</taxon>
    </lineage>
</organism>